<feature type="binding site" evidence="6">
    <location>
        <position position="107"/>
    </location>
    <ligand>
        <name>FAD</name>
        <dbReference type="ChEBI" id="CHEBI:57692"/>
    </ligand>
</feature>
<dbReference type="EMBL" id="JAOPGA020000228">
    <property type="protein sequence ID" value="KAL0477734.1"/>
    <property type="molecule type" value="Genomic_DNA"/>
</dbReference>
<evidence type="ECO:0000256" key="6">
    <source>
        <dbReference type="PIRSR" id="PIRSR601834-1"/>
    </source>
</evidence>
<dbReference type="InterPro" id="IPR017938">
    <property type="entry name" value="Riboflavin_synthase-like_b-brl"/>
</dbReference>
<evidence type="ECO:0000256" key="2">
    <source>
        <dbReference type="ARBA" id="ARBA00006105"/>
    </source>
</evidence>
<keyword evidence="4 6" id="KW-0274">FAD</keyword>
<dbReference type="InterPro" id="IPR017927">
    <property type="entry name" value="FAD-bd_FR_type"/>
</dbReference>
<keyword evidence="3 6" id="KW-0285">Flavoprotein</keyword>
<dbReference type="InterPro" id="IPR001433">
    <property type="entry name" value="OxRdtase_FAD/NAD-bd"/>
</dbReference>
<name>A0AAW2YM42_9EUKA</name>
<keyword evidence="10" id="KW-1185">Reference proteome</keyword>
<dbReference type="CDD" id="cd06183">
    <property type="entry name" value="cyt_b5_reduct_like"/>
    <property type="match status" value="1"/>
</dbReference>
<evidence type="ECO:0000256" key="3">
    <source>
        <dbReference type="ARBA" id="ARBA00022630"/>
    </source>
</evidence>
<dbReference type="Proteomes" id="UP001431209">
    <property type="component" value="Unassembled WGS sequence"/>
</dbReference>
<evidence type="ECO:0000256" key="7">
    <source>
        <dbReference type="SAM" id="MobiDB-lite"/>
    </source>
</evidence>
<gene>
    <name evidence="9" type="ORF">AKO1_013402</name>
</gene>
<dbReference type="SUPFAM" id="SSF63380">
    <property type="entry name" value="Riboflavin synthase domain-like"/>
    <property type="match status" value="1"/>
</dbReference>
<comment type="cofactor">
    <cofactor evidence="1 6">
        <name>FAD</name>
        <dbReference type="ChEBI" id="CHEBI:57692"/>
    </cofactor>
</comment>
<dbReference type="PROSITE" id="PS51384">
    <property type="entry name" value="FAD_FR"/>
    <property type="match status" value="1"/>
</dbReference>
<dbReference type="PRINTS" id="PR00406">
    <property type="entry name" value="CYTB5RDTASE"/>
</dbReference>
<feature type="binding site" evidence="6">
    <location>
        <position position="99"/>
    </location>
    <ligand>
        <name>FAD</name>
        <dbReference type="ChEBI" id="CHEBI:57692"/>
    </ligand>
</feature>
<dbReference type="AlphaFoldDB" id="A0AAW2YM42"/>
<reference evidence="9 10" key="1">
    <citation type="submission" date="2024-03" db="EMBL/GenBank/DDBJ databases">
        <title>The Acrasis kona genome and developmental transcriptomes reveal deep origins of eukaryotic multicellular pathways.</title>
        <authorList>
            <person name="Sheikh S."/>
            <person name="Fu C.-J."/>
            <person name="Brown M.W."/>
            <person name="Baldauf S.L."/>
        </authorList>
    </citation>
    <scope>NUCLEOTIDE SEQUENCE [LARGE SCALE GENOMIC DNA]</scope>
    <source>
        <strain evidence="9 10">ATCC MYA-3509</strain>
    </source>
</reference>
<feature type="compositionally biased region" description="Basic and acidic residues" evidence="7">
    <location>
        <begin position="13"/>
        <end position="23"/>
    </location>
</feature>
<dbReference type="PANTHER" id="PTHR19370:SF184">
    <property type="entry name" value="NADH-CYTOCHROME B5 REDUCTASE-LIKE"/>
    <property type="match status" value="1"/>
</dbReference>
<dbReference type="Pfam" id="PF00175">
    <property type="entry name" value="NAD_binding_1"/>
    <property type="match status" value="1"/>
</dbReference>
<feature type="domain" description="FAD-binding FR-type" evidence="8">
    <location>
        <begin position="26"/>
        <end position="131"/>
    </location>
</feature>
<sequence>METVSHNHKHKEGRKDKSKKEEVDMSKLHLCKLISKVPLTKNVENPVALFRFQMPEGVTFGPTPIGQSITIFAQNNGMTLKRHYTPIVYEKDCFEVMVKLYGDGEFSPLVHAFKEGDEVYIKPPKKTKITIGHDEFSHVGMIAGGVGVAPMIPVLTYLLEHNTENLKLDLLFANKTTDDVIYKEMLDELSAKHKNLNVHYILSRAGDDWSGHRGRVDREYVSRYMPAPKEKAMVLICGSKQMKKDWVALLESMGYERNKNFFKF</sequence>
<dbReference type="Gene3D" id="3.40.50.80">
    <property type="entry name" value="Nucleotide-binding domain of ferredoxin-NADP reductase (FNR) module"/>
    <property type="match status" value="1"/>
</dbReference>
<feature type="compositionally biased region" description="Basic residues" evidence="7">
    <location>
        <begin position="1"/>
        <end position="12"/>
    </location>
</feature>
<keyword evidence="5" id="KW-0560">Oxidoreductase</keyword>
<dbReference type="GO" id="GO:0016491">
    <property type="term" value="F:oxidoreductase activity"/>
    <property type="evidence" value="ECO:0007669"/>
    <property type="project" value="UniProtKB-KW"/>
</dbReference>
<evidence type="ECO:0000256" key="1">
    <source>
        <dbReference type="ARBA" id="ARBA00001974"/>
    </source>
</evidence>
<dbReference type="Gene3D" id="2.40.30.10">
    <property type="entry name" value="Translation factors"/>
    <property type="match status" value="1"/>
</dbReference>
<dbReference type="Pfam" id="PF00970">
    <property type="entry name" value="FAD_binding_6"/>
    <property type="match status" value="1"/>
</dbReference>
<dbReference type="InterPro" id="IPR008333">
    <property type="entry name" value="Cbr1-like_FAD-bd_dom"/>
</dbReference>
<feature type="binding site" evidence="6">
    <location>
        <position position="84"/>
    </location>
    <ligand>
        <name>FAD</name>
        <dbReference type="ChEBI" id="CHEBI:57692"/>
    </ligand>
</feature>
<dbReference type="PANTHER" id="PTHR19370">
    <property type="entry name" value="NADH-CYTOCHROME B5 REDUCTASE"/>
    <property type="match status" value="1"/>
</dbReference>
<comment type="caution">
    <text evidence="9">The sequence shown here is derived from an EMBL/GenBank/DDBJ whole genome shotgun (WGS) entry which is preliminary data.</text>
</comment>
<evidence type="ECO:0000313" key="10">
    <source>
        <dbReference type="Proteomes" id="UP001431209"/>
    </source>
</evidence>
<dbReference type="SUPFAM" id="SSF52343">
    <property type="entry name" value="Ferredoxin reductase-like, C-terminal NADP-linked domain"/>
    <property type="match status" value="1"/>
</dbReference>
<evidence type="ECO:0000313" key="9">
    <source>
        <dbReference type="EMBL" id="KAL0477734.1"/>
    </source>
</evidence>
<proteinExistence type="inferred from homology"/>
<evidence type="ECO:0000256" key="5">
    <source>
        <dbReference type="ARBA" id="ARBA00023002"/>
    </source>
</evidence>
<protein>
    <submittedName>
        <fullName evidence="9">Cytochrome-b5 reductase</fullName>
    </submittedName>
</protein>
<organism evidence="9 10">
    <name type="scientific">Acrasis kona</name>
    <dbReference type="NCBI Taxonomy" id="1008807"/>
    <lineage>
        <taxon>Eukaryota</taxon>
        <taxon>Discoba</taxon>
        <taxon>Heterolobosea</taxon>
        <taxon>Tetramitia</taxon>
        <taxon>Eutetramitia</taxon>
        <taxon>Acrasidae</taxon>
        <taxon>Acrasis</taxon>
    </lineage>
</organism>
<comment type="similarity">
    <text evidence="2">Belongs to the flavoprotein pyridine nucleotide cytochrome reductase family.</text>
</comment>
<feature type="binding site" evidence="6">
    <location>
        <position position="82"/>
    </location>
    <ligand>
        <name>FAD</name>
        <dbReference type="ChEBI" id="CHEBI:57692"/>
    </ligand>
</feature>
<dbReference type="InterPro" id="IPR039261">
    <property type="entry name" value="FNR_nucleotide-bd"/>
</dbReference>
<dbReference type="InterPro" id="IPR001834">
    <property type="entry name" value="CBR-like"/>
</dbReference>
<evidence type="ECO:0000259" key="8">
    <source>
        <dbReference type="PROSITE" id="PS51384"/>
    </source>
</evidence>
<evidence type="ECO:0000256" key="4">
    <source>
        <dbReference type="ARBA" id="ARBA00022827"/>
    </source>
</evidence>
<feature type="region of interest" description="Disordered" evidence="7">
    <location>
        <begin position="1"/>
        <end position="23"/>
    </location>
</feature>
<accession>A0AAW2YM42</accession>